<gene>
    <name evidence="1" type="ORF">D8674_013119</name>
</gene>
<dbReference type="EMBL" id="SMOL01000401">
    <property type="protein sequence ID" value="KAB2617250.1"/>
    <property type="molecule type" value="Genomic_DNA"/>
</dbReference>
<reference evidence="1 2" key="3">
    <citation type="submission" date="2019-11" db="EMBL/GenBank/DDBJ databases">
        <title>A de novo genome assembly of a pear dwarfing rootstock.</title>
        <authorList>
            <person name="Wang F."/>
            <person name="Wang J."/>
            <person name="Li S."/>
            <person name="Zhang Y."/>
            <person name="Fang M."/>
            <person name="Ma L."/>
            <person name="Zhao Y."/>
            <person name="Jiang S."/>
        </authorList>
    </citation>
    <scope>NUCLEOTIDE SEQUENCE [LARGE SCALE GENOMIC DNA]</scope>
    <source>
        <strain evidence="1">S2</strain>
        <tissue evidence="1">Leaf</tissue>
    </source>
</reference>
<keyword evidence="2" id="KW-1185">Reference proteome</keyword>
<dbReference type="AlphaFoldDB" id="A0A5N5GVS1"/>
<sequence length="412" mass="46674">MKHEAWSKWVDELEPIWKQKLMANGIYELIMMSKTTIPIKYELLLISLLFQNTGTNTFNFRVSSLKLSGICVNITHDWSSPSHPVAESSKAHQSVTSLEYNPTTFKSYETSFMGFIPFAKTMLNPYFPTADPWMSGQKKMMLMPWFSKRRLQRQLSKKQALAMFLRILCTYLRCSASKRQKLGLKQRLRLFVGQDLLLWNLLTLSSSKKHDISPHEMPASEEGQQSDKEVLAKILEELKVRGGTPAPQVEQEPAISSSSIPPAMTSQPSLFEAAAVAHPPAKAQGFSQGSDNFPQPVMSRVVLPRPSRVSKISRIPIPRPRKSAAAESSTFIFINVATTVAASDGAGMDFFASFTFKALQDVQRALIDLYQAQWMSKVQYESFISFFKNLRKQANRVRCYKEKHIKTSITMQ</sequence>
<dbReference type="OrthoDB" id="1632775at2759"/>
<protein>
    <submittedName>
        <fullName evidence="1">Uncharacterized protein</fullName>
    </submittedName>
</protein>
<accession>A0A5N5GVS1</accession>
<proteinExistence type="predicted"/>
<reference evidence="1 2" key="1">
    <citation type="submission" date="2019-09" db="EMBL/GenBank/DDBJ databases">
        <authorList>
            <person name="Ou C."/>
        </authorList>
    </citation>
    <scope>NUCLEOTIDE SEQUENCE [LARGE SCALE GENOMIC DNA]</scope>
    <source>
        <strain evidence="1">S2</strain>
        <tissue evidence="1">Leaf</tissue>
    </source>
</reference>
<dbReference type="Proteomes" id="UP000327157">
    <property type="component" value="Chromosome 15"/>
</dbReference>
<organism evidence="1 2">
    <name type="scientific">Pyrus ussuriensis x Pyrus communis</name>
    <dbReference type="NCBI Taxonomy" id="2448454"/>
    <lineage>
        <taxon>Eukaryota</taxon>
        <taxon>Viridiplantae</taxon>
        <taxon>Streptophyta</taxon>
        <taxon>Embryophyta</taxon>
        <taxon>Tracheophyta</taxon>
        <taxon>Spermatophyta</taxon>
        <taxon>Magnoliopsida</taxon>
        <taxon>eudicotyledons</taxon>
        <taxon>Gunneridae</taxon>
        <taxon>Pentapetalae</taxon>
        <taxon>rosids</taxon>
        <taxon>fabids</taxon>
        <taxon>Rosales</taxon>
        <taxon>Rosaceae</taxon>
        <taxon>Amygdaloideae</taxon>
        <taxon>Maleae</taxon>
        <taxon>Pyrus</taxon>
    </lineage>
</organism>
<name>A0A5N5GVS1_9ROSA</name>
<evidence type="ECO:0000313" key="2">
    <source>
        <dbReference type="Proteomes" id="UP000327157"/>
    </source>
</evidence>
<evidence type="ECO:0000313" key="1">
    <source>
        <dbReference type="EMBL" id="KAB2617250.1"/>
    </source>
</evidence>
<comment type="caution">
    <text evidence="1">The sequence shown here is derived from an EMBL/GenBank/DDBJ whole genome shotgun (WGS) entry which is preliminary data.</text>
</comment>
<reference evidence="2" key="2">
    <citation type="submission" date="2019-10" db="EMBL/GenBank/DDBJ databases">
        <title>A de novo genome assembly of a pear dwarfing rootstock.</title>
        <authorList>
            <person name="Wang F."/>
            <person name="Wang J."/>
            <person name="Li S."/>
            <person name="Zhang Y."/>
            <person name="Fang M."/>
            <person name="Ma L."/>
            <person name="Zhao Y."/>
            <person name="Jiang S."/>
        </authorList>
    </citation>
    <scope>NUCLEOTIDE SEQUENCE [LARGE SCALE GENOMIC DNA]</scope>
</reference>